<dbReference type="Pfam" id="PF04664">
    <property type="entry name" value="OGFr_N"/>
    <property type="match status" value="1"/>
</dbReference>
<comment type="similarity">
    <text evidence="1">Belongs to the opioid growth factor receptor family.</text>
</comment>
<reference evidence="3" key="1">
    <citation type="submission" date="2021-01" db="EMBL/GenBank/DDBJ databases">
        <authorList>
            <consortium name="Genoscope - CEA"/>
            <person name="William W."/>
        </authorList>
    </citation>
    <scope>NUCLEOTIDE SEQUENCE</scope>
</reference>
<dbReference type="PANTHER" id="PTHR14015:SF2">
    <property type="entry name" value="OPIOID GROWTH FACTOR RECEPTOR (OGFR) CONSERVED DOMAIN-CONTAINING PROTEIN"/>
    <property type="match status" value="1"/>
</dbReference>
<gene>
    <name evidence="3" type="ORF">PSON_ATCC_30995.1.T0210009</name>
</gene>
<evidence type="ECO:0000259" key="2">
    <source>
        <dbReference type="Pfam" id="PF04664"/>
    </source>
</evidence>
<organism evidence="3 4">
    <name type="scientific">Paramecium sonneborni</name>
    <dbReference type="NCBI Taxonomy" id="65129"/>
    <lineage>
        <taxon>Eukaryota</taxon>
        <taxon>Sar</taxon>
        <taxon>Alveolata</taxon>
        <taxon>Ciliophora</taxon>
        <taxon>Intramacronucleata</taxon>
        <taxon>Oligohymenophorea</taxon>
        <taxon>Peniculida</taxon>
        <taxon>Parameciidae</taxon>
        <taxon>Paramecium</taxon>
    </lineage>
</organism>
<name>A0A8S1LHY4_9CILI</name>
<dbReference type="GO" id="GO:0140625">
    <property type="term" value="F:opioid growth factor receptor activity"/>
    <property type="evidence" value="ECO:0007669"/>
    <property type="project" value="InterPro"/>
</dbReference>
<keyword evidence="4" id="KW-1185">Reference proteome</keyword>
<evidence type="ECO:0000313" key="3">
    <source>
        <dbReference type="EMBL" id="CAD8065865.1"/>
    </source>
</evidence>
<dbReference type="GO" id="GO:0016020">
    <property type="term" value="C:membrane"/>
    <property type="evidence" value="ECO:0007669"/>
    <property type="project" value="InterPro"/>
</dbReference>
<comment type="caution">
    <text evidence="3">The sequence shown here is derived from an EMBL/GenBank/DDBJ whole genome shotgun (WGS) entry which is preliminary data.</text>
</comment>
<dbReference type="PANTHER" id="PTHR14015">
    <property type="entry name" value="OPIOID GROWTH FACTOR RECEPTOR OGFR ZETA-TYPE OPIOID RECEPTOR"/>
    <property type="match status" value="1"/>
</dbReference>
<sequence length="341" mass="41331">MMQKNRRVQSESKQIGLKKGELHNYDFHKTKTGNLSKDILDHIQNWDQYKEKENSEKKEEQYKIQKFYKDLEQNHSFIQWIFPNFFKSMFNSDCYRLTIEERNLMIENDEIRKFYVNNYKMFLKFLGIEWNNEILKLVNKNQFQTCLRINKHNQLRLRRVLASLSVLGQRNLALQLLEFLQKYDNQLYGTQYYLYDSVKEEQQNDLQNQEKKKYSNQDGQQNQIGNFEQEEIKIKTGIKQPGIQEEKVEHFQQIDHSLVQKQGFNEAQKKNQEEKFNSSNFNNQQFLTQKTPNIIQGKYERAQFLFEFDEVKKYYVQGDLLNQAWVTINLFSKKRIDTQLQ</sequence>
<evidence type="ECO:0000256" key="1">
    <source>
        <dbReference type="ARBA" id="ARBA00010365"/>
    </source>
</evidence>
<evidence type="ECO:0000313" key="4">
    <source>
        <dbReference type="Proteomes" id="UP000692954"/>
    </source>
</evidence>
<dbReference type="EMBL" id="CAJJDN010000021">
    <property type="protein sequence ID" value="CAD8065865.1"/>
    <property type="molecule type" value="Genomic_DNA"/>
</dbReference>
<feature type="domain" description="Opioid growth factor receptor (OGFr) conserved" evidence="2">
    <location>
        <begin position="62"/>
        <end position="181"/>
    </location>
</feature>
<proteinExistence type="inferred from homology"/>
<dbReference type="AlphaFoldDB" id="A0A8S1LHY4"/>
<protein>
    <recommendedName>
        <fullName evidence="2">Opioid growth factor receptor (OGFr) conserved domain-containing protein</fullName>
    </recommendedName>
</protein>
<dbReference type="InterPro" id="IPR006757">
    <property type="entry name" value="OGF_rcpt"/>
</dbReference>
<dbReference type="OrthoDB" id="283927at2759"/>
<dbReference type="Proteomes" id="UP000692954">
    <property type="component" value="Unassembled WGS sequence"/>
</dbReference>
<dbReference type="InterPro" id="IPR039574">
    <property type="entry name" value="OGFr"/>
</dbReference>
<accession>A0A8S1LHY4</accession>